<dbReference type="RefSeq" id="WP_344888727.1">
    <property type="nucleotide sequence ID" value="NZ_BAAAZP010000149.1"/>
</dbReference>
<dbReference type="InterPro" id="IPR016181">
    <property type="entry name" value="Acyl_CoA_acyltransferase"/>
</dbReference>
<protein>
    <submittedName>
        <fullName evidence="1">Uncharacterized protein</fullName>
    </submittedName>
</protein>
<accession>A0ABP7D097</accession>
<reference evidence="2" key="1">
    <citation type="journal article" date="2019" name="Int. J. Syst. Evol. Microbiol.">
        <title>The Global Catalogue of Microorganisms (GCM) 10K type strain sequencing project: providing services to taxonomists for standard genome sequencing and annotation.</title>
        <authorList>
            <consortium name="The Broad Institute Genomics Platform"/>
            <consortium name="The Broad Institute Genome Sequencing Center for Infectious Disease"/>
            <person name="Wu L."/>
            <person name="Ma J."/>
        </authorList>
    </citation>
    <scope>NUCLEOTIDE SEQUENCE [LARGE SCALE GENOMIC DNA]</scope>
    <source>
        <strain evidence="2">JCM 16904</strain>
    </source>
</reference>
<dbReference type="EMBL" id="BAAAZP010000149">
    <property type="protein sequence ID" value="GAA3696975.1"/>
    <property type="molecule type" value="Genomic_DNA"/>
</dbReference>
<sequence>MTALRPVEADDLPFLHRLTSDPGSTGEFQWYGFQNPHRMRERWDDNGMLGDDGGILIIADGGDPLGFVSWTRQIANRGCCGAAGSGPASGATACAA</sequence>
<dbReference type="Proteomes" id="UP001500902">
    <property type="component" value="Unassembled WGS sequence"/>
</dbReference>
<gene>
    <name evidence="1" type="ORF">GCM10022224_073540</name>
</gene>
<dbReference type="SUPFAM" id="SSF55729">
    <property type="entry name" value="Acyl-CoA N-acyltransferases (Nat)"/>
    <property type="match status" value="1"/>
</dbReference>
<evidence type="ECO:0000313" key="2">
    <source>
        <dbReference type="Proteomes" id="UP001500902"/>
    </source>
</evidence>
<evidence type="ECO:0000313" key="1">
    <source>
        <dbReference type="EMBL" id="GAA3696975.1"/>
    </source>
</evidence>
<organism evidence="1 2">
    <name type="scientific">Nonomuraea antimicrobica</name>
    <dbReference type="NCBI Taxonomy" id="561173"/>
    <lineage>
        <taxon>Bacteria</taxon>
        <taxon>Bacillati</taxon>
        <taxon>Actinomycetota</taxon>
        <taxon>Actinomycetes</taxon>
        <taxon>Streptosporangiales</taxon>
        <taxon>Streptosporangiaceae</taxon>
        <taxon>Nonomuraea</taxon>
    </lineage>
</organism>
<comment type="caution">
    <text evidence="1">The sequence shown here is derived from an EMBL/GenBank/DDBJ whole genome shotgun (WGS) entry which is preliminary data.</text>
</comment>
<keyword evidence="2" id="KW-1185">Reference proteome</keyword>
<proteinExistence type="predicted"/>
<dbReference type="Gene3D" id="3.40.630.30">
    <property type="match status" value="1"/>
</dbReference>
<name>A0ABP7D097_9ACTN</name>